<comment type="subunit">
    <text evidence="12">Component of the ATP synthase complex composed at least of ATP5F1A/subunit alpha, ATP5F1B/subunit beta, ATP5MC1/subunit c (homooctomer), MT-ATP6/subunit a, MT-ATP8/subunit 8, ATP5ME/subunit e, ATP5MF/subunit f, ATP5MG/subunit g, ATP5MK/subunit k, ATP5MJ/subunit j, ATP5F1C/subunit gamma, ATP5F1D/subunit delta, ATP5F1E/subunit epsilon, ATP5PF/subunit F6, ATP5PB/subunit b, ATP5PD/subunit d, ATP5PO/subunit OSCP. ATP synthase complex consists of a soluble F(1) head domain (subunits alpha(3) and beta(3)) - the catalytic core - and a membrane F(0) domain - the membrane proton channel (subunits c, a, 8, e, f, g, k and j). These two domains are linked by a central stalk (subunits gamma, delta, and epsilon) rotating inside the F1 region and a stationary peripheral stalk (subunits F6, b, d, and OSCP).</text>
</comment>
<keyword evidence="16" id="KW-1185">Reference proteome</keyword>
<feature type="region of interest" description="Disordered" evidence="14">
    <location>
        <begin position="531"/>
        <end position="552"/>
    </location>
</feature>
<feature type="region of interest" description="Disordered" evidence="14">
    <location>
        <begin position="66"/>
        <end position="107"/>
    </location>
</feature>
<evidence type="ECO:0000256" key="5">
    <source>
        <dbReference type="ARBA" id="ARBA00022781"/>
    </source>
</evidence>
<keyword evidence="9" id="KW-0472">Membrane</keyword>
<dbReference type="InterPro" id="IPR008387">
    <property type="entry name" value="ATP_synth_f6_mt"/>
</dbReference>
<comment type="subcellular location">
    <subcellularLocation>
        <location evidence="1">Mitochondrion inner membrane</location>
    </subcellularLocation>
</comment>
<dbReference type="InterPro" id="IPR036204">
    <property type="entry name" value="ATP_synth_f6_sf_mt"/>
</dbReference>
<keyword evidence="5" id="KW-0375">Hydrogen ion transport</keyword>
<feature type="compositionally biased region" description="Basic residues" evidence="14">
    <location>
        <begin position="40"/>
        <end position="50"/>
    </location>
</feature>
<keyword evidence="6" id="KW-0999">Mitochondrion inner membrane</keyword>
<dbReference type="GO" id="GO:0015078">
    <property type="term" value="F:proton transmembrane transporter activity"/>
    <property type="evidence" value="ECO:0007669"/>
    <property type="project" value="InterPro"/>
</dbReference>
<gene>
    <name evidence="15" type="ORF">VZT92_002081</name>
</gene>
<name>A0AAW1G465_ZOAVI</name>
<evidence type="ECO:0000313" key="16">
    <source>
        <dbReference type="Proteomes" id="UP001488805"/>
    </source>
</evidence>
<evidence type="ECO:0000256" key="13">
    <source>
        <dbReference type="ARBA" id="ARBA00073749"/>
    </source>
</evidence>
<comment type="caution">
    <text evidence="15">The sequence shown here is derived from an EMBL/GenBank/DDBJ whole genome shotgun (WGS) entry which is preliminary data.</text>
</comment>
<comment type="function">
    <text evidence="11">Subunit F6, of the mitochondrial membrane ATP synthase complex (F(1)F(0) ATP synthase or Complex V) that produces ATP from ADP in the presence of a proton gradient across the membrane which is generated by electron transport complexes of the respiratory chain. ATP synthase complex consist of a soluble F(1) head domain - the catalytic core - and a membrane F(1) domain - the membrane proton channel. These two domains are linked by a central stalk rotating inside the F(1) region and a stationary peripheral stalk. During catalysis, ATP synthesis in the catalytic domain of F(1) is coupled via a rotary mechanism of the central stalk subunits to proton translocation. In vivo, can only synthesize ATP although its ATP hydrolase activity can be activated artificially in vitro. Part of the complex F(0) domain. Part of the complex F(0) domain and the peripheric stalk, which acts as a stator to hold the catalytic alpha(3)beta(3) subcomplex and subunit a/ATP6 static relative to the rotary elements.</text>
</comment>
<keyword evidence="8" id="KW-0496">Mitochondrion</keyword>
<dbReference type="FunFam" id="1.10.246.110:FF:000001">
    <property type="entry name" value="ATP synthase-coupling factor 6, mitochondrial"/>
    <property type="match status" value="1"/>
</dbReference>
<dbReference type="SUPFAM" id="SSF111357">
    <property type="entry name" value="Mitochondrial ATP synthase coupling factor 6"/>
    <property type="match status" value="1"/>
</dbReference>
<sequence>MTAALFRRGTGFCCIHRELCRLVWRPQTALFSSKPSDRKQPRRTHIKKAKPQPAVDVAKLLEELFPQRRPSTAPPVAQPTKPPTASSMNVSASNVPPLSKTEPAASSVKQVHAHSLPTVTVPTTSGSSPTGATSASLASGAAAIESQTIETNVETAPEPVELKTATQSPLSDHVVEKIAETSSCPAPVEPLIETTIEPAVETSHCTEGPLETRAAVVEGPVESTIDVTVDVAAQEVETNSTDSGPVYLSHAAEVEPLIETTVEPAVEAGASPVSAIETEAADNLSHSALVQNAEESAPSTLTNESTIEPTVESVNVAAEEGVNGSEEMTVESVTLHVDELLVVSLNTDELLQTTSILDEKVRELSVQTEIVAETENSREDESETFTEVLSKWDSMSEDLHELEGESNTFVKELLCRVPPKTPGSVGTSSAVDPAVGEQTEEKAAMTLESITLAEVKAAVEGLEAEVLLETRNALEEEANVLAQEEKMEVRTRTDEEAGFEETSEAEFVTLDSISEAADAIEAEAAVVMEAMLGSERGPRPPRDDVRGADKESEVEQLGDVLEAMSLESVTLAEVEASLRTLESESLSETTSYLEKEAGFVGGEKKTEVEDAVPSEEATEASSLAEAEALSEDLEVDALMEELLFSVPGPVTGVTGGLIGREAVRADTLDAAVSSGSVDVETAAADGHPASLEEVLLLEEEEEEEGDEDGKGKHADFDPVQRLFLEKIKEYNNMRRLNGGLLEAEPDYEKYLSEETTKLQRLYGGGDLSSFPQFIFTEPQWDQDSK</sequence>
<evidence type="ECO:0000256" key="7">
    <source>
        <dbReference type="ARBA" id="ARBA00023065"/>
    </source>
</evidence>
<dbReference type="Proteomes" id="UP001488805">
    <property type="component" value="Unassembled WGS sequence"/>
</dbReference>
<proteinExistence type="inferred from homology"/>
<dbReference type="GO" id="GO:0015986">
    <property type="term" value="P:proton motive force-driven ATP synthesis"/>
    <property type="evidence" value="ECO:0007669"/>
    <property type="project" value="InterPro"/>
</dbReference>
<keyword evidence="3" id="KW-0813">Transport</keyword>
<feature type="region of interest" description="Disordered" evidence="14">
    <location>
        <begin position="32"/>
        <end position="53"/>
    </location>
</feature>
<organism evidence="15 16">
    <name type="scientific">Zoarces viviparus</name>
    <name type="common">Viviparous eelpout</name>
    <name type="synonym">Blennius viviparus</name>
    <dbReference type="NCBI Taxonomy" id="48416"/>
    <lineage>
        <taxon>Eukaryota</taxon>
        <taxon>Metazoa</taxon>
        <taxon>Chordata</taxon>
        <taxon>Craniata</taxon>
        <taxon>Vertebrata</taxon>
        <taxon>Euteleostomi</taxon>
        <taxon>Actinopterygii</taxon>
        <taxon>Neopterygii</taxon>
        <taxon>Teleostei</taxon>
        <taxon>Neoteleostei</taxon>
        <taxon>Acanthomorphata</taxon>
        <taxon>Eupercaria</taxon>
        <taxon>Perciformes</taxon>
        <taxon>Cottioidei</taxon>
        <taxon>Zoarcales</taxon>
        <taxon>Zoarcidae</taxon>
        <taxon>Zoarcinae</taxon>
        <taxon>Zoarces</taxon>
    </lineage>
</organism>
<dbReference type="Pfam" id="PF05511">
    <property type="entry name" value="ATP-synt_F6"/>
    <property type="match status" value="1"/>
</dbReference>
<keyword evidence="4" id="KW-0138">CF(0)</keyword>
<dbReference type="PANTHER" id="PTHR12441:SF10">
    <property type="entry name" value="ATP SYNTHASE-COUPLING FACTOR 6, MITOCHONDRIAL"/>
    <property type="match status" value="1"/>
</dbReference>
<feature type="compositionally biased region" description="Polar residues" evidence="14">
    <location>
        <begin position="83"/>
        <end position="96"/>
    </location>
</feature>
<evidence type="ECO:0000256" key="2">
    <source>
        <dbReference type="ARBA" id="ARBA00007346"/>
    </source>
</evidence>
<feature type="compositionally biased region" description="Pro residues" evidence="14">
    <location>
        <begin position="72"/>
        <end position="82"/>
    </location>
</feature>
<evidence type="ECO:0000256" key="11">
    <source>
        <dbReference type="ARBA" id="ARBA00059339"/>
    </source>
</evidence>
<dbReference type="AlphaFoldDB" id="A0AAW1G465"/>
<dbReference type="PANTHER" id="PTHR12441">
    <property type="entry name" value="ATP SYNTHASE COUPLING FACTOR 6, MITOCHONDRIAL"/>
    <property type="match status" value="1"/>
</dbReference>
<reference evidence="15 16" key="1">
    <citation type="journal article" date="2024" name="Genome Biol. Evol.">
        <title>Chromosome-level genome assembly of the viviparous eelpout Zoarces viviparus.</title>
        <authorList>
            <person name="Fuhrmann N."/>
            <person name="Brasseur M.V."/>
            <person name="Bakowski C.E."/>
            <person name="Podsiadlowski L."/>
            <person name="Prost S."/>
            <person name="Krehenwinkel H."/>
            <person name="Mayer C."/>
        </authorList>
    </citation>
    <scope>NUCLEOTIDE SEQUENCE [LARGE SCALE GENOMIC DNA]</scope>
    <source>
        <strain evidence="15">NO-MEL_2022_Ind0_liver</strain>
    </source>
</reference>
<feature type="compositionally biased region" description="Basic and acidic residues" evidence="14">
    <location>
        <begin position="536"/>
        <end position="552"/>
    </location>
</feature>
<keyword evidence="7" id="KW-0406">Ion transport</keyword>
<dbReference type="GO" id="GO:0005743">
    <property type="term" value="C:mitochondrial inner membrane"/>
    <property type="evidence" value="ECO:0007669"/>
    <property type="project" value="UniProtKB-SubCell"/>
</dbReference>
<comment type="similarity">
    <text evidence="2">Belongs to the eukaryotic ATPase subunit F6 family.</text>
</comment>
<dbReference type="Gene3D" id="1.10.246.110">
    <property type="entry name" value="Mitochondrial ATP synthase-coupling factor 6"/>
    <property type="match status" value="1"/>
</dbReference>
<evidence type="ECO:0000256" key="3">
    <source>
        <dbReference type="ARBA" id="ARBA00022448"/>
    </source>
</evidence>
<evidence type="ECO:0000256" key="12">
    <source>
        <dbReference type="ARBA" id="ARBA00064647"/>
    </source>
</evidence>
<dbReference type="GO" id="GO:0045259">
    <property type="term" value="C:proton-transporting ATP synthase complex"/>
    <property type="evidence" value="ECO:0007669"/>
    <property type="project" value="UniProtKB-KW"/>
</dbReference>
<dbReference type="EMBL" id="JBCEZU010000002">
    <property type="protein sequence ID" value="KAK9542087.1"/>
    <property type="molecule type" value="Genomic_DNA"/>
</dbReference>
<evidence type="ECO:0000256" key="9">
    <source>
        <dbReference type="ARBA" id="ARBA00023136"/>
    </source>
</evidence>
<evidence type="ECO:0000256" key="6">
    <source>
        <dbReference type="ARBA" id="ARBA00022792"/>
    </source>
</evidence>
<evidence type="ECO:0000256" key="4">
    <source>
        <dbReference type="ARBA" id="ARBA00022547"/>
    </source>
</evidence>
<evidence type="ECO:0000256" key="14">
    <source>
        <dbReference type="SAM" id="MobiDB-lite"/>
    </source>
</evidence>
<evidence type="ECO:0000256" key="10">
    <source>
        <dbReference type="ARBA" id="ARBA00029863"/>
    </source>
</evidence>
<accession>A0AAW1G465</accession>
<protein>
    <recommendedName>
        <fullName evidence="13">ATP synthase peripheral stalk subunit F6, mitochondrial</fullName>
    </recommendedName>
    <alternativeName>
        <fullName evidence="10">ATP synthase peripheral stalk subunit F6</fullName>
    </alternativeName>
</protein>
<evidence type="ECO:0000256" key="8">
    <source>
        <dbReference type="ARBA" id="ARBA00023128"/>
    </source>
</evidence>
<evidence type="ECO:0000313" key="15">
    <source>
        <dbReference type="EMBL" id="KAK9542087.1"/>
    </source>
</evidence>
<evidence type="ECO:0000256" key="1">
    <source>
        <dbReference type="ARBA" id="ARBA00004273"/>
    </source>
</evidence>